<proteinExistence type="predicted"/>
<gene>
    <name evidence="5" type="ORF">EGW08_022074</name>
</gene>
<keyword evidence="2" id="KW-1015">Disulfide bond</keyword>
<protein>
    <recommendedName>
        <fullName evidence="4">Ig-like domain-containing protein</fullName>
    </recommendedName>
</protein>
<dbReference type="InterPro" id="IPR050958">
    <property type="entry name" value="Cell_Adh-Cytoskel_Orgn"/>
</dbReference>
<dbReference type="PROSITE" id="PS50835">
    <property type="entry name" value="IG_LIKE"/>
    <property type="match status" value="2"/>
</dbReference>
<feature type="region of interest" description="Disordered" evidence="3">
    <location>
        <begin position="266"/>
        <end position="290"/>
    </location>
</feature>
<dbReference type="InterPro" id="IPR013098">
    <property type="entry name" value="Ig_I-set"/>
</dbReference>
<sequence length="319" mass="35608">MCFFPIGVSSIRPDVVETVEASVTAVVGRTAVLPCRIRDLGRHKVSWADSYTTTLTFKHKTVYDDKRFSVDTDHKNRWDLRVGKVKATDGGEYVCTVNTRPPIVHRVRLLVVEPPKVTFPAEDLEVNVPEFERVTLNCSASGTPPPRLTWKRPLPQADSHNTVIGTGNVLIIHNTSRECGGLYFYSVDVYEPAEDQVGILLTIKDLRPDDFGFYKCVGRNNMGRAERQMELVTQFKWCIIVSASRYTLAQDSATIPKGRAGASYNRPGVIDTNKGARYPEASSHREGRNSSPALLSFSNKMMTVVALLALFYKYNSSTL</sequence>
<accession>A0A433SLY1</accession>
<dbReference type="GO" id="GO:0008046">
    <property type="term" value="F:axon guidance receptor activity"/>
    <property type="evidence" value="ECO:0007669"/>
    <property type="project" value="TreeGrafter"/>
</dbReference>
<name>A0A433SLY1_ELYCH</name>
<dbReference type="PANTHER" id="PTHR45080">
    <property type="entry name" value="CONTACTIN 5"/>
    <property type="match status" value="1"/>
</dbReference>
<dbReference type="EMBL" id="RQTK01001476">
    <property type="protein sequence ID" value="RUS70162.1"/>
    <property type="molecule type" value="Genomic_DNA"/>
</dbReference>
<dbReference type="PANTHER" id="PTHR45080:SF8">
    <property type="entry name" value="IG-LIKE DOMAIN-CONTAINING PROTEIN"/>
    <property type="match status" value="1"/>
</dbReference>
<dbReference type="AlphaFoldDB" id="A0A433SLY1"/>
<dbReference type="InterPro" id="IPR013783">
    <property type="entry name" value="Ig-like_fold"/>
</dbReference>
<dbReference type="Pfam" id="PF07679">
    <property type="entry name" value="I-set"/>
    <property type="match status" value="1"/>
</dbReference>
<dbReference type="GO" id="GO:0005886">
    <property type="term" value="C:plasma membrane"/>
    <property type="evidence" value="ECO:0007669"/>
    <property type="project" value="TreeGrafter"/>
</dbReference>
<dbReference type="Pfam" id="PF13927">
    <property type="entry name" value="Ig_3"/>
    <property type="match status" value="1"/>
</dbReference>
<comment type="caution">
    <text evidence="5">The sequence shown here is derived from an EMBL/GenBank/DDBJ whole genome shotgun (WGS) entry which is preliminary data.</text>
</comment>
<dbReference type="InterPro" id="IPR003598">
    <property type="entry name" value="Ig_sub2"/>
</dbReference>
<keyword evidence="1" id="KW-0732">Signal</keyword>
<dbReference type="Gene3D" id="2.60.40.10">
    <property type="entry name" value="Immunoglobulins"/>
    <property type="match status" value="2"/>
</dbReference>
<dbReference type="SMART" id="SM00406">
    <property type="entry name" value="IGv"/>
    <property type="match status" value="2"/>
</dbReference>
<dbReference type="GO" id="GO:0050808">
    <property type="term" value="P:synapse organization"/>
    <property type="evidence" value="ECO:0007669"/>
    <property type="project" value="TreeGrafter"/>
</dbReference>
<feature type="domain" description="Ig-like" evidence="4">
    <location>
        <begin position="115"/>
        <end position="232"/>
    </location>
</feature>
<dbReference type="InterPro" id="IPR003599">
    <property type="entry name" value="Ig_sub"/>
</dbReference>
<evidence type="ECO:0000256" key="3">
    <source>
        <dbReference type="SAM" id="MobiDB-lite"/>
    </source>
</evidence>
<evidence type="ECO:0000313" key="5">
    <source>
        <dbReference type="EMBL" id="RUS70162.1"/>
    </source>
</evidence>
<dbReference type="SUPFAM" id="SSF48726">
    <property type="entry name" value="Immunoglobulin"/>
    <property type="match status" value="2"/>
</dbReference>
<reference evidence="5 6" key="1">
    <citation type="submission" date="2019-01" db="EMBL/GenBank/DDBJ databases">
        <title>A draft genome assembly of the solar-powered sea slug Elysia chlorotica.</title>
        <authorList>
            <person name="Cai H."/>
            <person name="Li Q."/>
            <person name="Fang X."/>
            <person name="Li J."/>
            <person name="Curtis N.E."/>
            <person name="Altenburger A."/>
            <person name="Shibata T."/>
            <person name="Feng M."/>
            <person name="Maeda T."/>
            <person name="Schwartz J.A."/>
            <person name="Shigenobu S."/>
            <person name="Lundholm N."/>
            <person name="Nishiyama T."/>
            <person name="Yang H."/>
            <person name="Hasebe M."/>
            <person name="Li S."/>
            <person name="Pierce S.K."/>
            <person name="Wang J."/>
        </authorList>
    </citation>
    <scope>NUCLEOTIDE SEQUENCE [LARGE SCALE GENOMIC DNA]</scope>
    <source>
        <strain evidence="5">EC2010</strain>
        <tissue evidence="5">Whole organism of an adult</tissue>
    </source>
</reference>
<dbReference type="GO" id="GO:0030424">
    <property type="term" value="C:axon"/>
    <property type="evidence" value="ECO:0007669"/>
    <property type="project" value="TreeGrafter"/>
</dbReference>
<dbReference type="GO" id="GO:0043025">
    <property type="term" value="C:neuronal cell body"/>
    <property type="evidence" value="ECO:0007669"/>
    <property type="project" value="TreeGrafter"/>
</dbReference>
<dbReference type="InterPro" id="IPR007110">
    <property type="entry name" value="Ig-like_dom"/>
</dbReference>
<dbReference type="SMART" id="SM00409">
    <property type="entry name" value="IG"/>
    <property type="match status" value="2"/>
</dbReference>
<evidence type="ECO:0000256" key="2">
    <source>
        <dbReference type="ARBA" id="ARBA00023157"/>
    </source>
</evidence>
<dbReference type="InterPro" id="IPR013106">
    <property type="entry name" value="Ig_V-set"/>
</dbReference>
<evidence type="ECO:0000313" key="6">
    <source>
        <dbReference type="Proteomes" id="UP000271974"/>
    </source>
</evidence>
<keyword evidence="6" id="KW-1185">Reference proteome</keyword>
<dbReference type="GO" id="GO:0007156">
    <property type="term" value="P:homophilic cell adhesion via plasma membrane adhesion molecules"/>
    <property type="evidence" value="ECO:0007669"/>
    <property type="project" value="TreeGrafter"/>
</dbReference>
<dbReference type="InterPro" id="IPR036179">
    <property type="entry name" value="Ig-like_dom_sf"/>
</dbReference>
<feature type="domain" description="Ig-like" evidence="4">
    <location>
        <begin position="13"/>
        <end position="105"/>
    </location>
</feature>
<dbReference type="OrthoDB" id="10012075at2759"/>
<dbReference type="Proteomes" id="UP000271974">
    <property type="component" value="Unassembled WGS sequence"/>
</dbReference>
<organism evidence="5 6">
    <name type="scientific">Elysia chlorotica</name>
    <name type="common">Eastern emerald elysia</name>
    <name type="synonym">Sea slug</name>
    <dbReference type="NCBI Taxonomy" id="188477"/>
    <lineage>
        <taxon>Eukaryota</taxon>
        <taxon>Metazoa</taxon>
        <taxon>Spiralia</taxon>
        <taxon>Lophotrochozoa</taxon>
        <taxon>Mollusca</taxon>
        <taxon>Gastropoda</taxon>
        <taxon>Heterobranchia</taxon>
        <taxon>Euthyneura</taxon>
        <taxon>Panpulmonata</taxon>
        <taxon>Sacoglossa</taxon>
        <taxon>Placobranchoidea</taxon>
        <taxon>Plakobranchidae</taxon>
        <taxon>Elysia</taxon>
    </lineage>
</organism>
<evidence type="ECO:0000256" key="1">
    <source>
        <dbReference type="ARBA" id="ARBA00022729"/>
    </source>
</evidence>
<dbReference type="STRING" id="188477.A0A433SLY1"/>
<evidence type="ECO:0000259" key="4">
    <source>
        <dbReference type="PROSITE" id="PS50835"/>
    </source>
</evidence>
<dbReference type="SMART" id="SM00408">
    <property type="entry name" value="IGc2"/>
    <property type="match status" value="2"/>
</dbReference>